<comment type="subcellular location">
    <subcellularLocation>
        <location evidence="2">Cytoplasm</location>
    </subcellularLocation>
    <subcellularLocation>
        <location evidence="1">Nucleus</location>
    </subcellularLocation>
</comment>
<evidence type="ECO:0000256" key="4">
    <source>
        <dbReference type="ARBA" id="ARBA00022679"/>
    </source>
</evidence>
<sequence>MEQANLAPFLHAVVDHFPERLSVSVDGNTETLHRYIQYNPFPTNGEKPAEESLTLLQSTGEARAYEPSPSATHTHLLRLLRILDANLGAKYASVSRKIYENRKPWQSNKLEEMQSPGLVYVSYHRGNSVAQQSQPEKGAGVPEGDALLFLSFMLTEETGLLLGDSEQNGEGEGTGDDNNGDEDALAAVVFLYEIQLLQAVRGQGLGWKLLGTHLRSVAESVGKGNRPGAPEFALAIPFLGIELTVFSDNEAALGLYRSLGMELTPDSPRDTVAQLEPRRTRSGGNRAGASGTAAPLTVTRKPVYYLYYLRM</sequence>
<evidence type="ECO:0000256" key="3">
    <source>
        <dbReference type="ARBA" id="ARBA00022490"/>
    </source>
</evidence>
<protein>
    <submittedName>
        <fullName evidence="8">N-terminal L-serine N(Alpha)-acetyltransferase NatD</fullName>
    </submittedName>
</protein>
<keyword evidence="3" id="KW-0963">Cytoplasm</keyword>
<dbReference type="InterPro" id="IPR039949">
    <property type="entry name" value="NAA40"/>
</dbReference>
<dbReference type="AlphaFoldDB" id="A0AAV5S3Y4"/>
<keyword evidence="5" id="KW-0539">Nucleus</keyword>
<dbReference type="EMBL" id="BTGD01000013">
    <property type="protein sequence ID" value="GMM57409.1"/>
    <property type="molecule type" value="Genomic_DNA"/>
</dbReference>
<evidence type="ECO:0000256" key="1">
    <source>
        <dbReference type="ARBA" id="ARBA00004123"/>
    </source>
</evidence>
<evidence type="ECO:0000313" key="9">
    <source>
        <dbReference type="Proteomes" id="UP001377567"/>
    </source>
</evidence>
<dbReference type="SUPFAM" id="SSF55729">
    <property type="entry name" value="Acyl-CoA N-acyltransferases (Nat)"/>
    <property type="match status" value="1"/>
</dbReference>
<dbReference type="PANTHER" id="PTHR20531:SF1">
    <property type="entry name" value="N-ALPHA-ACETYLTRANSFERASE 40"/>
    <property type="match status" value="1"/>
</dbReference>
<feature type="region of interest" description="Disordered" evidence="7">
    <location>
        <begin position="266"/>
        <end position="292"/>
    </location>
</feature>
<dbReference type="PANTHER" id="PTHR20531">
    <property type="entry name" value="N-ALPHA-ACETYLTRANSFERASE 40"/>
    <property type="match status" value="1"/>
</dbReference>
<gene>
    <name evidence="8" type="ORF">DAKH74_040250</name>
</gene>
<evidence type="ECO:0000256" key="2">
    <source>
        <dbReference type="ARBA" id="ARBA00004496"/>
    </source>
</evidence>
<dbReference type="GO" id="GO:1990189">
    <property type="term" value="F:protein N-terminal-serine acetyltransferase activity"/>
    <property type="evidence" value="ECO:0007669"/>
    <property type="project" value="TreeGrafter"/>
</dbReference>
<keyword evidence="4" id="KW-0808">Transferase</keyword>
<name>A0AAV5S3Y4_MAUHU</name>
<evidence type="ECO:0000256" key="6">
    <source>
        <dbReference type="ARBA" id="ARBA00023315"/>
    </source>
</evidence>
<proteinExistence type="predicted"/>
<reference evidence="8 9" key="1">
    <citation type="journal article" date="2023" name="Elife">
        <title>Identification of key yeast species and microbe-microbe interactions impacting larval growth of Drosophila in the wild.</title>
        <authorList>
            <person name="Mure A."/>
            <person name="Sugiura Y."/>
            <person name="Maeda R."/>
            <person name="Honda K."/>
            <person name="Sakurai N."/>
            <person name="Takahashi Y."/>
            <person name="Watada M."/>
            <person name="Katoh T."/>
            <person name="Gotoh A."/>
            <person name="Gotoh Y."/>
            <person name="Taniguchi I."/>
            <person name="Nakamura K."/>
            <person name="Hayashi T."/>
            <person name="Katayama T."/>
            <person name="Uemura T."/>
            <person name="Hattori Y."/>
        </authorList>
    </citation>
    <scope>NUCLEOTIDE SEQUENCE [LARGE SCALE GENOMIC DNA]</scope>
    <source>
        <strain evidence="8 9">KH-74</strain>
    </source>
</reference>
<accession>A0AAV5S3Y4</accession>
<dbReference type="Gene3D" id="3.40.630.30">
    <property type="match status" value="1"/>
</dbReference>
<dbReference type="GO" id="GO:0010485">
    <property type="term" value="F:histone H4 acetyltransferase activity"/>
    <property type="evidence" value="ECO:0007669"/>
    <property type="project" value="InterPro"/>
</dbReference>
<comment type="caution">
    <text evidence="8">The sequence shown here is derived from an EMBL/GenBank/DDBJ whole genome shotgun (WGS) entry which is preliminary data.</text>
</comment>
<keyword evidence="6" id="KW-0012">Acyltransferase</keyword>
<dbReference type="Proteomes" id="UP001377567">
    <property type="component" value="Unassembled WGS sequence"/>
</dbReference>
<evidence type="ECO:0000313" key="8">
    <source>
        <dbReference type="EMBL" id="GMM57409.1"/>
    </source>
</evidence>
<dbReference type="InterPro" id="IPR016181">
    <property type="entry name" value="Acyl_CoA_acyltransferase"/>
</dbReference>
<dbReference type="GO" id="GO:0005737">
    <property type="term" value="C:cytoplasm"/>
    <property type="evidence" value="ECO:0007669"/>
    <property type="project" value="UniProtKB-SubCell"/>
</dbReference>
<organism evidence="8 9">
    <name type="scientific">Maudiozyma humilis</name>
    <name type="common">Sour dough yeast</name>
    <name type="synonym">Kazachstania humilis</name>
    <dbReference type="NCBI Taxonomy" id="51915"/>
    <lineage>
        <taxon>Eukaryota</taxon>
        <taxon>Fungi</taxon>
        <taxon>Dikarya</taxon>
        <taxon>Ascomycota</taxon>
        <taxon>Saccharomycotina</taxon>
        <taxon>Saccharomycetes</taxon>
        <taxon>Saccharomycetales</taxon>
        <taxon>Saccharomycetaceae</taxon>
        <taxon>Maudiozyma</taxon>
    </lineage>
</organism>
<keyword evidence="9" id="KW-1185">Reference proteome</keyword>
<evidence type="ECO:0000256" key="7">
    <source>
        <dbReference type="SAM" id="MobiDB-lite"/>
    </source>
</evidence>
<dbReference type="GO" id="GO:0005634">
    <property type="term" value="C:nucleus"/>
    <property type="evidence" value="ECO:0007669"/>
    <property type="project" value="UniProtKB-SubCell"/>
</dbReference>
<dbReference type="GO" id="GO:0043998">
    <property type="term" value="F:histone H2A acetyltransferase activity"/>
    <property type="evidence" value="ECO:0007669"/>
    <property type="project" value="InterPro"/>
</dbReference>
<evidence type="ECO:0000256" key="5">
    <source>
        <dbReference type="ARBA" id="ARBA00023242"/>
    </source>
</evidence>